<sequence>MISRFFKIVAAASSLTLLYLAERRRGVPAGSSTLPARLRHTLDDLDVTFIKIGQALRMGPDLFQLHEAQSPSLRQRHRWATFSRGLH</sequence>
<gene>
    <name evidence="1" type="ORF">DI549_01885</name>
</gene>
<reference evidence="1 2" key="1">
    <citation type="submission" date="2017-08" db="EMBL/GenBank/DDBJ databases">
        <title>Infants hospitalized years apart are colonized by the same room-sourced microbial strains.</title>
        <authorList>
            <person name="Brooks B."/>
            <person name="Olm M.R."/>
            <person name="Firek B.A."/>
            <person name="Baker R."/>
            <person name="Thomas B.C."/>
            <person name="Morowitz M.J."/>
            <person name="Banfield J.F."/>
        </authorList>
    </citation>
    <scope>NUCLEOTIDE SEQUENCE [LARGE SCALE GENOMIC DNA]</scope>
    <source>
        <strain evidence="1">S2_005_001_R2_27</strain>
    </source>
</reference>
<protein>
    <submittedName>
        <fullName evidence="1">Uncharacterized protein</fullName>
    </submittedName>
</protein>
<dbReference type="Proteomes" id="UP000248887">
    <property type="component" value="Unassembled WGS sequence"/>
</dbReference>
<evidence type="ECO:0000313" key="1">
    <source>
        <dbReference type="EMBL" id="PZQ85449.1"/>
    </source>
</evidence>
<name>A0A2W5R9G0_ANCNO</name>
<accession>A0A2W5R9G0</accession>
<comment type="caution">
    <text evidence="1">The sequence shown here is derived from an EMBL/GenBank/DDBJ whole genome shotgun (WGS) entry which is preliminary data.</text>
</comment>
<dbReference type="EMBL" id="QFQD01000003">
    <property type="protein sequence ID" value="PZQ85449.1"/>
    <property type="molecule type" value="Genomic_DNA"/>
</dbReference>
<proteinExistence type="predicted"/>
<organism evidence="1 2">
    <name type="scientific">Ancylobacter novellus</name>
    <name type="common">Thiobacillus novellus</name>
    <dbReference type="NCBI Taxonomy" id="921"/>
    <lineage>
        <taxon>Bacteria</taxon>
        <taxon>Pseudomonadati</taxon>
        <taxon>Pseudomonadota</taxon>
        <taxon>Alphaproteobacteria</taxon>
        <taxon>Hyphomicrobiales</taxon>
        <taxon>Xanthobacteraceae</taxon>
        <taxon>Ancylobacter</taxon>
    </lineage>
</organism>
<evidence type="ECO:0000313" key="2">
    <source>
        <dbReference type="Proteomes" id="UP000248887"/>
    </source>
</evidence>
<dbReference type="AlphaFoldDB" id="A0A2W5R9G0"/>